<dbReference type="EMBL" id="JAJADR010000001">
    <property type="protein sequence ID" value="MCB2407317.1"/>
    <property type="molecule type" value="Genomic_DNA"/>
</dbReference>
<reference evidence="2" key="1">
    <citation type="submission" date="2021-10" db="EMBL/GenBank/DDBJ databases">
        <authorList>
            <person name="Dean J.D."/>
            <person name="Kim M.K."/>
            <person name="Newey C.N."/>
            <person name="Stoker T.S."/>
            <person name="Thompson D.W."/>
            <person name="Grose J.H."/>
        </authorList>
    </citation>
    <scope>NUCLEOTIDE SEQUENCE</scope>
    <source>
        <strain evidence="2">BT178</strain>
    </source>
</reference>
<evidence type="ECO:0000256" key="1">
    <source>
        <dbReference type="SAM" id="SignalP"/>
    </source>
</evidence>
<keyword evidence="1" id="KW-0732">Signal</keyword>
<gene>
    <name evidence="2" type="ORF">LGH74_04960</name>
</gene>
<keyword evidence="3" id="KW-1185">Reference proteome</keyword>
<evidence type="ECO:0000313" key="2">
    <source>
        <dbReference type="EMBL" id="MCB2407317.1"/>
    </source>
</evidence>
<dbReference type="SUPFAM" id="SSF49464">
    <property type="entry name" value="Carboxypeptidase regulatory domain-like"/>
    <property type="match status" value="1"/>
</dbReference>
<feature type="chain" id="PRO_5046938346" evidence="1">
    <location>
        <begin position="18"/>
        <end position="244"/>
    </location>
</feature>
<dbReference type="Proteomes" id="UP001165296">
    <property type="component" value="Unassembled WGS sequence"/>
</dbReference>
<protein>
    <submittedName>
        <fullName evidence="2">Carboxypeptidase-like regulatory domain-containing protein</fullName>
    </submittedName>
</protein>
<dbReference type="Gene3D" id="2.60.40.1120">
    <property type="entry name" value="Carboxypeptidase-like, regulatory domain"/>
    <property type="match status" value="1"/>
</dbReference>
<comment type="caution">
    <text evidence="2">The sequence shown here is derived from an EMBL/GenBank/DDBJ whole genome shotgun (WGS) entry which is preliminary data.</text>
</comment>
<proteinExistence type="predicted"/>
<evidence type="ECO:0000313" key="3">
    <source>
        <dbReference type="Proteomes" id="UP001165296"/>
    </source>
</evidence>
<accession>A0ABS8AMG0</accession>
<organism evidence="2 3">
    <name type="scientific">Hymenobacter lucidus</name>
    <dbReference type="NCBI Taxonomy" id="2880930"/>
    <lineage>
        <taxon>Bacteria</taxon>
        <taxon>Pseudomonadati</taxon>
        <taxon>Bacteroidota</taxon>
        <taxon>Cytophagia</taxon>
        <taxon>Cytophagales</taxon>
        <taxon>Hymenobacteraceae</taxon>
        <taxon>Hymenobacter</taxon>
    </lineage>
</organism>
<sequence>MLLLILLLALSAGAQQAPVRVSGSVSDQATRQSIPGATVWNVSQRRGAVANAEGEFNVSVGASDTLEFRTVGYETQRLTVGSPGLAQLVVQIRLRRATILLTGVTVREAGRPTDAVISRALRNMKRPVPPVVSQVKRPALPQPLFAVDSLAPRMPVATLQNPVSFLYDQFSRAGMQRRKMAEILVQKQREAAQQQQRSYNKYFIDNRGYEVETDVPALPVKATYKPLAPAHPVQPPAGSLLPST</sequence>
<dbReference type="Pfam" id="PF13715">
    <property type="entry name" value="CarbopepD_reg_2"/>
    <property type="match status" value="1"/>
</dbReference>
<name>A0ABS8AMG0_9BACT</name>
<feature type="signal peptide" evidence="1">
    <location>
        <begin position="1"/>
        <end position="17"/>
    </location>
</feature>
<dbReference type="InterPro" id="IPR008969">
    <property type="entry name" value="CarboxyPept-like_regulatory"/>
</dbReference>